<evidence type="ECO:0000256" key="2">
    <source>
        <dbReference type="ARBA" id="ARBA00022617"/>
    </source>
</evidence>
<gene>
    <name evidence="10" type="ORF">NCGR_LOCUS56316</name>
</gene>
<dbReference type="InterPro" id="IPR019794">
    <property type="entry name" value="Peroxidases_AS"/>
</dbReference>
<sequence length="62" mass="6558">MAMATSACQALAIIVITAAAPSTASAEEAVRNATQRIINNDPTMGAAFVRLFFHDCFVKVND</sequence>
<evidence type="ECO:0000256" key="3">
    <source>
        <dbReference type="ARBA" id="ARBA00022723"/>
    </source>
</evidence>
<evidence type="ECO:0000259" key="9">
    <source>
        <dbReference type="PROSITE" id="PS50873"/>
    </source>
</evidence>
<accession>A0A811RTJ7</accession>
<keyword evidence="5" id="KW-0560">Oxidoreductase</keyword>
<dbReference type="Gene3D" id="1.10.520.10">
    <property type="match status" value="1"/>
</dbReference>
<dbReference type="GO" id="GO:0006979">
    <property type="term" value="P:response to oxidative stress"/>
    <property type="evidence" value="ECO:0007669"/>
    <property type="project" value="InterPro"/>
</dbReference>
<name>A0A811RTJ7_9POAL</name>
<evidence type="ECO:0000256" key="5">
    <source>
        <dbReference type="ARBA" id="ARBA00023002"/>
    </source>
</evidence>
<dbReference type="SUPFAM" id="SSF48113">
    <property type="entry name" value="Heme-dependent peroxidases"/>
    <property type="match status" value="1"/>
</dbReference>
<keyword evidence="2" id="KW-0349">Heme</keyword>
<dbReference type="InterPro" id="IPR010255">
    <property type="entry name" value="Haem_peroxidase_sf"/>
</dbReference>
<keyword evidence="1" id="KW-0575">Peroxidase</keyword>
<feature type="chain" id="PRO_5032802585" description="Plant heme peroxidase family profile domain-containing protein" evidence="8">
    <location>
        <begin position="27"/>
        <end position="62"/>
    </location>
</feature>
<keyword evidence="3" id="KW-0479">Metal-binding</keyword>
<protein>
    <recommendedName>
        <fullName evidence="9">Plant heme peroxidase family profile domain-containing protein</fullName>
    </recommendedName>
</protein>
<comment type="similarity">
    <text evidence="7">Belongs to the peroxidase family.</text>
</comment>
<feature type="signal peptide" evidence="8">
    <location>
        <begin position="1"/>
        <end position="26"/>
    </location>
</feature>
<dbReference type="GO" id="GO:0020037">
    <property type="term" value="F:heme binding"/>
    <property type="evidence" value="ECO:0007669"/>
    <property type="project" value="InterPro"/>
</dbReference>
<keyword evidence="8" id="KW-0732">Signal</keyword>
<comment type="caution">
    <text evidence="10">The sequence shown here is derived from an EMBL/GenBank/DDBJ whole genome shotgun (WGS) entry which is preliminary data.</text>
</comment>
<keyword evidence="6" id="KW-0408">Iron</keyword>
<evidence type="ECO:0000313" key="11">
    <source>
        <dbReference type="Proteomes" id="UP000604825"/>
    </source>
</evidence>
<dbReference type="PROSITE" id="PS00436">
    <property type="entry name" value="PEROXIDASE_2"/>
    <property type="match status" value="1"/>
</dbReference>
<evidence type="ECO:0000313" key="10">
    <source>
        <dbReference type="EMBL" id="CAD6273047.1"/>
    </source>
</evidence>
<dbReference type="EMBL" id="CAJGYO010000016">
    <property type="protein sequence ID" value="CAD6273047.1"/>
    <property type="molecule type" value="Genomic_DNA"/>
</dbReference>
<evidence type="ECO:0000256" key="8">
    <source>
        <dbReference type="SAM" id="SignalP"/>
    </source>
</evidence>
<dbReference type="AlphaFoldDB" id="A0A811RTJ7"/>
<dbReference type="GO" id="GO:0046872">
    <property type="term" value="F:metal ion binding"/>
    <property type="evidence" value="ECO:0007669"/>
    <property type="project" value="UniProtKB-KW"/>
</dbReference>
<reference evidence="10" key="1">
    <citation type="submission" date="2020-10" db="EMBL/GenBank/DDBJ databases">
        <authorList>
            <person name="Han B."/>
            <person name="Lu T."/>
            <person name="Zhao Q."/>
            <person name="Huang X."/>
            <person name="Zhao Y."/>
        </authorList>
    </citation>
    <scope>NUCLEOTIDE SEQUENCE</scope>
</reference>
<dbReference type="InterPro" id="IPR002016">
    <property type="entry name" value="Haem_peroxidase"/>
</dbReference>
<keyword evidence="4" id="KW-0106">Calcium</keyword>
<evidence type="ECO:0000256" key="6">
    <source>
        <dbReference type="ARBA" id="ARBA00023004"/>
    </source>
</evidence>
<feature type="domain" description="Plant heme peroxidase family profile" evidence="9">
    <location>
        <begin position="10"/>
        <end position="62"/>
    </location>
</feature>
<dbReference type="Proteomes" id="UP000604825">
    <property type="component" value="Unassembled WGS sequence"/>
</dbReference>
<organism evidence="10 11">
    <name type="scientific">Miscanthus lutarioriparius</name>
    <dbReference type="NCBI Taxonomy" id="422564"/>
    <lineage>
        <taxon>Eukaryota</taxon>
        <taxon>Viridiplantae</taxon>
        <taxon>Streptophyta</taxon>
        <taxon>Embryophyta</taxon>
        <taxon>Tracheophyta</taxon>
        <taxon>Spermatophyta</taxon>
        <taxon>Magnoliopsida</taxon>
        <taxon>Liliopsida</taxon>
        <taxon>Poales</taxon>
        <taxon>Poaceae</taxon>
        <taxon>PACMAD clade</taxon>
        <taxon>Panicoideae</taxon>
        <taxon>Andropogonodae</taxon>
        <taxon>Andropogoneae</taxon>
        <taxon>Saccharinae</taxon>
        <taxon>Miscanthus</taxon>
    </lineage>
</organism>
<evidence type="ECO:0000256" key="1">
    <source>
        <dbReference type="ARBA" id="ARBA00022559"/>
    </source>
</evidence>
<dbReference type="Pfam" id="PF00141">
    <property type="entry name" value="peroxidase"/>
    <property type="match status" value="1"/>
</dbReference>
<keyword evidence="11" id="KW-1185">Reference proteome</keyword>
<proteinExistence type="inferred from homology"/>
<dbReference type="GO" id="GO:0004601">
    <property type="term" value="F:peroxidase activity"/>
    <property type="evidence" value="ECO:0007669"/>
    <property type="project" value="UniProtKB-KW"/>
</dbReference>
<dbReference type="PROSITE" id="PS50873">
    <property type="entry name" value="PEROXIDASE_4"/>
    <property type="match status" value="1"/>
</dbReference>
<evidence type="ECO:0000256" key="7">
    <source>
        <dbReference type="RuleBase" id="RU004241"/>
    </source>
</evidence>
<evidence type="ECO:0000256" key="4">
    <source>
        <dbReference type="ARBA" id="ARBA00022837"/>
    </source>
</evidence>